<proteinExistence type="predicted"/>
<dbReference type="Proteomes" id="UP000694414">
    <property type="component" value="Unplaced"/>
</dbReference>
<sequence>MTLPTSCVWTSREEGFGRTLLILVHRNAQGPHVPVVQPSLVSCSLSEHVVPPQAVGQLPSYESVKQY</sequence>
<reference evidence="1" key="2">
    <citation type="submission" date="2025-09" db="UniProtKB">
        <authorList>
            <consortium name="Ensembl"/>
        </authorList>
    </citation>
    <scope>IDENTIFICATION</scope>
</reference>
<reference evidence="1" key="1">
    <citation type="submission" date="2025-08" db="UniProtKB">
        <authorList>
            <consortium name="Ensembl"/>
        </authorList>
    </citation>
    <scope>IDENTIFICATION</scope>
</reference>
<dbReference type="AlphaFoldDB" id="A0A8C8Z0R7"/>
<evidence type="ECO:0000313" key="2">
    <source>
        <dbReference type="Proteomes" id="UP000694414"/>
    </source>
</evidence>
<protein>
    <submittedName>
        <fullName evidence="1">Uncharacterized protein</fullName>
    </submittedName>
</protein>
<accession>A0A8C8Z0R7</accession>
<dbReference type="GeneTree" id="ENSGT00910000147419"/>
<organism evidence="1 2">
    <name type="scientific">Prolemur simus</name>
    <name type="common">Greater bamboo lemur</name>
    <name type="synonym">Hapalemur simus</name>
    <dbReference type="NCBI Taxonomy" id="1328070"/>
    <lineage>
        <taxon>Eukaryota</taxon>
        <taxon>Metazoa</taxon>
        <taxon>Chordata</taxon>
        <taxon>Craniata</taxon>
        <taxon>Vertebrata</taxon>
        <taxon>Euteleostomi</taxon>
        <taxon>Mammalia</taxon>
        <taxon>Eutheria</taxon>
        <taxon>Euarchontoglires</taxon>
        <taxon>Primates</taxon>
        <taxon>Strepsirrhini</taxon>
        <taxon>Lemuriformes</taxon>
        <taxon>Lemuridae</taxon>
        <taxon>Prolemur</taxon>
    </lineage>
</organism>
<evidence type="ECO:0000313" key="1">
    <source>
        <dbReference type="Ensembl" id="ENSPSMP00000010163.1"/>
    </source>
</evidence>
<dbReference type="Ensembl" id="ENSPSMT00000011888.1">
    <property type="protein sequence ID" value="ENSPSMP00000010163.1"/>
    <property type="gene ID" value="ENSPSMG00000007397.1"/>
</dbReference>
<name>A0A8C8Z0R7_PROSS</name>
<keyword evidence="2" id="KW-1185">Reference proteome</keyword>